<sequence length="1415" mass="159927">MSHFKTISLPKCAHVAWQWLHFTFQNVAMTFTGRRGITDDDDPWRIYAFISAIMEVFLSVLLLLSASITYVASQIVTHFGLKLPPTHIGYSCFESPDAKRGNLNTREDLFLDLCPIRHNLQNHSKRINRKNFVSRNDGKFLYPQSEGYTASDDSSTSSSDFTVPYLYKRTKFYSDSQPWRHSSSSTRRLRCHQKLRNLNDPNSRTPSLASCASKFDESCIPFFHRKPISASNSTCNSEDYHHPTSSHYENCSESDGTTDDDNDNDVVSVHGSEHKYKEQNAFDYQYTLLDDEDGSEEVYNDANSDVRGAVSVSGVREYIAVTSKCKISKPENLSSKRVGPLLGFVSRAGSGERELPLASTATDDSGCKNMGFENGGLPDIGHVRCDFTEGYKGCNFTEQSQEYIRAEAWEEEHHYMLLEGSDAEESEIPSFKDMNLESAQPLLNVPENELKEPVSYSIRSEVRELHVPELSCISQLNELEDHNELLDNHGHHYMLLDGGDNDDDKCETPPFEGLNSDAVQPLLSDASHDNEAEDIGKEIMTPLDSSDVEQTTKGMINYKLPNERMEQIFLEKHEHLYTLLGGSDDLCSEVPSLRGMTSQSLLQGLHEYEPLSQEYTNCKYANLPHANMDNDHLTTDLLELNEDDCHESVEASRKSFYSRKSVKSLQTQNSDASFEDLTSVQLDGQISSPESQKPFNNHERIIKVGIENTNSPTISDAHLPRSDLLPLHCQEDSEQNCNGNCLTDILNNSETLQSSFEMPHVRVTEDVSIFHAPNVELLEPVNSSRQTAAQDMFTGLNFSDPPKTWEQEISLMEGFYQQVVGQPTFSSSNSTHVQDVHSFPMIKRPKVPELSFKKTNINKATISAGFCSVENDVANDILVENIDSLKFTSNALFDKEKKEAELKKSVMNDRPLIIMDDNYSEQVHLGEVESAFDFISEIPEEDTEEAKGGTEYVDSVEELMAEKRMLAVLEAELENERNAAAIATSEAMAMISRLQEEKSMLQLEVAQLQRMAEEKAEYDEQEISLLKDMLFKRETENHALEKELQLYRERLLAEKNPHTWNIYDKPDTRIFVEEQCADQKWEMDYGCQFTKSKERGNHQNIFVKDQVASFIEEGTSVTSSMTQCRERHHSHQGLKEIDRSLFSVNNEELQLILSRIWAIEEELREFQRTSSKKARISLNNDQNLNDNLISQKSADHVFETEVERLPDENDNGNGVCLPVHDVYEVHCTPHQQQGPHIRGDMTTEFLEIPEDSRSFSRSPLYQDTKCALHCQILQADTAAVESLPSSEIQSDGAMNNPQDQPNQYEATEGSALFKDTVQQLAARLQVLEADKQIIREVLESVGNRATELKLLQDISQQLRALWVCGAGSTSSGLRALTSPTSVQVLACVTIGSFTRFATNKIIVILCDYSRAVLML</sequence>
<comment type="subcellular location">
    <subcellularLocation>
        <location evidence="1">Membrane</location>
        <topology evidence="1">Single-pass membrane protein</topology>
    </subcellularLocation>
</comment>
<dbReference type="OrthoDB" id="1933744at2759"/>
<evidence type="ECO:0000313" key="10">
    <source>
        <dbReference type="Proteomes" id="UP000825935"/>
    </source>
</evidence>
<feature type="transmembrane region" description="Helical" evidence="7">
    <location>
        <begin position="44"/>
        <end position="72"/>
    </location>
</feature>
<evidence type="ECO:0000256" key="6">
    <source>
        <dbReference type="SAM" id="MobiDB-lite"/>
    </source>
</evidence>
<feature type="compositionally biased region" description="Polar residues" evidence="6">
    <location>
        <begin position="232"/>
        <end position="253"/>
    </location>
</feature>
<dbReference type="GO" id="GO:0016020">
    <property type="term" value="C:membrane"/>
    <property type="evidence" value="ECO:0007669"/>
    <property type="project" value="UniProtKB-SubCell"/>
</dbReference>
<feature type="coiled-coil region" evidence="5">
    <location>
        <begin position="956"/>
        <end position="1021"/>
    </location>
</feature>
<evidence type="ECO:0000256" key="7">
    <source>
        <dbReference type="SAM" id="Phobius"/>
    </source>
</evidence>
<dbReference type="Proteomes" id="UP000825935">
    <property type="component" value="Chromosome 27"/>
</dbReference>
<dbReference type="InterPro" id="IPR007656">
    <property type="entry name" value="GTD-bd"/>
</dbReference>
<dbReference type="PANTHER" id="PTHR31448">
    <property type="entry name" value="MYOSIN-BINDING PROTEIN 2"/>
    <property type="match status" value="1"/>
</dbReference>
<organism evidence="9 10">
    <name type="scientific">Ceratopteris richardii</name>
    <name type="common">Triangle waterfern</name>
    <dbReference type="NCBI Taxonomy" id="49495"/>
    <lineage>
        <taxon>Eukaryota</taxon>
        <taxon>Viridiplantae</taxon>
        <taxon>Streptophyta</taxon>
        <taxon>Embryophyta</taxon>
        <taxon>Tracheophyta</taxon>
        <taxon>Polypodiopsida</taxon>
        <taxon>Polypodiidae</taxon>
        <taxon>Polypodiales</taxon>
        <taxon>Pteridineae</taxon>
        <taxon>Pteridaceae</taxon>
        <taxon>Parkerioideae</taxon>
        <taxon>Ceratopteris</taxon>
    </lineage>
</organism>
<dbReference type="Pfam" id="PF04576">
    <property type="entry name" value="Zein-binding"/>
    <property type="match status" value="1"/>
</dbReference>
<dbReference type="PANTHER" id="PTHR31448:SF3">
    <property type="entry name" value="MYOSIN-BINDING PROTEIN 2"/>
    <property type="match status" value="1"/>
</dbReference>
<feature type="region of interest" description="Disordered" evidence="6">
    <location>
        <begin position="232"/>
        <end position="274"/>
    </location>
</feature>
<proteinExistence type="predicted"/>
<feature type="region of interest" description="Disordered" evidence="6">
    <location>
        <begin position="1285"/>
        <end position="1304"/>
    </location>
</feature>
<evidence type="ECO:0000313" key="9">
    <source>
        <dbReference type="EMBL" id="KAH7295430.1"/>
    </source>
</evidence>
<keyword evidence="3 7" id="KW-1133">Transmembrane helix</keyword>
<dbReference type="EMBL" id="CM035432">
    <property type="protein sequence ID" value="KAH7295430.1"/>
    <property type="molecule type" value="Genomic_DNA"/>
</dbReference>
<accession>A0A8T2RHI5</accession>
<dbReference type="InterPro" id="IPR039306">
    <property type="entry name" value="MYOB"/>
</dbReference>
<dbReference type="GO" id="GO:0080115">
    <property type="term" value="F:myosin XI tail binding"/>
    <property type="evidence" value="ECO:0007669"/>
    <property type="project" value="UniProtKB-ARBA"/>
</dbReference>
<gene>
    <name evidence="9" type="ORF">KP509_27G047100</name>
</gene>
<keyword evidence="10" id="KW-1185">Reference proteome</keyword>
<evidence type="ECO:0000256" key="1">
    <source>
        <dbReference type="ARBA" id="ARBA00004167"/>
    </source>
</evidence>
<comment type="caution">
    <text evidence="9">The sequence shown here is derived from an EMBL/GenBank/DDBJ whole genome shotgun (WGS) entry which is preliminary data.</text>
</comment>
<keyword evidence="2 7" id="KW-0812">Transmembrane</keyword>
<evidence type="ECO:0000256" key="2">
    <source>
        <dbReference type="ARBA" id="ARBA00022692"/>
    </source>
</evidence>
<keyword evidence="4 7" id="KW-0472">Membrane</keyword>
<keyword evidence="5" id="KW-0175">Coiled coil</keyword>
<evidence type="ECO:0000256" key="4">
    <source>
        <dbReference type="ARBA" id="ARBA00023136"/>
    </source>
</evidence>
<reference evidence="9 10" key="1">
    <citation type="submission" date="2021-08" db="EMBL/GenBank/DDBJ databases">
        <title>WGS assembly of Ceratopteris richardii.</title>
        <authorList>
            <person name="Marchant D.B."/>
            <person name="Chen G."/>
            <person name="Jenkins J."/>
            <person name="Shu S."/>
            <person name="Leebens-Mack J."/>
            <person name="Grimwood J."/>
            <person name="Schmutz J."/>
            <person name="Soltis P."/>
            <person name="Soltis D."/>
            <person name="Chen Z.-H."/>
        </authorList>
    </citation>
    <scope>NUCLEOTIDE SEQUENCE [LARGE SCALE GENOMIC DNA]</scope>
    <source>
        <strain evidence="9">Whitten #5841</strain>
        <tissue evidence="9">Leaf</tissue>
    </source>
</reference>
<evidence type="ECO:0000259" key="8">
    <source>
        <dbReference type="PROSITE" id="PS51775"/>
    </source>
</evidence>
<evidence type="ECO:0000256" key="3">
    <source>
        <dbReference type="ARBA" id="ARBA00022989"/>
    </source>
</evidence>
<evidence type="ECO:0000256" key="5">
    <source>
        <dbReference type="SAM" id="Coils"/>
    </source>
</evidence>
<protein>
    <recommendedName>
        <fullName evidence="8">GTD-binding domain-containing protein</fullName>
    </recommendedName>
</protein>
<feature type="domain" description="GTD-binding" evidence="8">
    <location>
        <begin position="950"/>
        <end position="1048"/>
    </location>
</feature>
<name>A0A8T2RHI5_CERRI</name>
<dbReference type="PROSITE" id="PS51775">
    <property type="entry name" value="GTD_BINDING"/>
    <property type="match status" value="1"/>
</dbReference>